<dbReference type="GO" id="GO:0007165">
    <property type="term" value="P:signal transduction"/>
    <property type="evidence" value="ECO:0007669"/>
    <property type="project" value="UniProtKB-KW"/>
</dbReference>
<keyword evidence="5 10" id="KW-0552">Olfaction</keyword>
<keyword evidence="6 10" id="KW-1133">Transmembrane helix</keyword>
<comment type="caution">
    <text evidence="10">Lacks conserved residue(s) required for the propagation of feature annotation.</text>
</comment>
<dbReference type="Proteomes" id="UP000297026">
    <property type="component" value="Unassembled WGS sequence"/>
</dbReference>
<evidence type="ECO:0000256" key="10">
    <source>
        <dbReference type="RuleBase" id="RU351113"/>
    </source>
</evidence>
<dbReference type="GO" id="GO:0005549">
    <property type="term" value="F:odorant binding"/>
    <property type="evidence" value="ECO:0007669"/>
    <property type="project" value="InterPro"/>
</dbReference>
<sequence>MDGERGAKKMDIFTTGYYKRNRIFMITVGIWPESSKFSKNFARTLVLIISFSMLLPQVLLGLQSISYITARTEKFHSKTLRNVSPIMVSLGMFQIEMEINRMREDWLILRETPAFGIIHRYALRGALGTTLYMVFVFSASTLIFFLLPLEPIILDIVIPLNESRSKIYAFDSDYSIYGISTDDHYYFTLIHSLAIGLILADAIVSIDTFVLIAVEHCCGLFEAVGYLLQEMHEEHSPWCQNQIIRKAIFVHKRAISLAEHIESSFTMMFGFVVLINMILISITALQAMLEINELAKMARFLVFTVGQITHLLFLSIPGQELYDHSSRVFRTIYDSHWFEMSTQHQKIVHIMLMRSMKPSLMTAGKFYHMNVENFKNILQASMSYFTVFLSAR</sequence>
<dbReference type="InterPro" id="IPR004117">
    <property type="entry name" value="7tm6_olfct_rcpt"/>
</dbReference>
<protein>
    <recommendedName>
        <fullName evidence="10">Odorant receptor</fullName>
    </recommendedName>
</protein>
<evidence type="ECO:0000256" key="5">
    <source>
        <dbReference type="ARBA" id="ARBA00022725"/>
    </source>
</evidence>
<gene>
    <name evidence="11" type="primary">Or149</name>
    <name evidence="11" type="ORF">DALL_DALL000104</name>
</gene>
<dbReference type="PANTHER" id="PTHR21137:SF35">
    <property type="entry name" value="ODORANT RECEPTOR 19A-RELATED"/>
    <property type="match status" value="1"/>
</dbReference>
<keyword evidence="4 10" id="KW-0812">Transmembrane</keyword>
<comment type="subcellular location">
    <subcellularLocation>
        <location evidence="1 10">Cell membrane</location>
        <topology evidence="1 10">Multi-pass membrane protein</topology>
    </subcellularLocation>
</comment>
<evidence type="ECO:0000256" key="2">
    <source>
        <dbReference type="ARBA" id="ARBA00022475"/>
    </source>
</evidence>
<name>A0A4E0RLB9_9HYME</name>
<feature type="transmembrane region" description="Helical" evidence="10">
    <location>
        <begin position="265"/>
        <end position="285"/>
    </location>
</feature>
<dbReference type="GO" id="GO:0005886">
    <property type="term" value="C:plasma membrane"/>
    <property type="evidence" value="ECO:0007669"/>
    <property type="project" value="UniProtKB-SubCell"/>
</dbReference>
<evidence type="ECO:0000256" key="7">
    <source>
        <dbReference type="ARBA" id="ARBA00023136"/>
    </source>
</evidence>
<dbReference type="PANTHER" id="PTHR21137">
    <property type="entry name" value="ODORANT RECEPTOR"/>
    <property type="match status" value="1"/>
</dbReference>
<keyword evidence="9 10" id="KW-0807">Transducer</keyword>
<keyword evidence="8 10" id="KW-0675">Receptor</keyword>
<keyword evidence="2" id="KW-1003">Cell membrane</keyword>
<proteinExistence type="inferred from homology"/>
<feature type="transmembrane region" description="Helical" evidence="10">
    <location>
        <begin position="45"/>
        <end position="70"/>
    </location>
</feature>
<reference evidence="11" key="1">
    <citation type="submission" date="2019-02" db="EMBL/GenBank/DDBJ databases">
        <title>Genome of the parasitoid wasp Diachasma alloeum, an emerging model for ecological speciation and transitions to asexual reproduction.</title>
        <authorList>
            <person name="Robertson H.M."/>
            <person name="Walden K.K."/>
            <person name="Tvedte E.S."/>
            <person name="Hood G.R."/>
            <person name="Feder J.L."/>
            <person name="Forbes A.A."/>
            <person name="Logsdon J.M."/>
            <person name="Mcelroy K.E."/>
        </authorList>
    </citation>
    <scope>NUCLEOTIDE SEQUENCE [LARGE SCALE GENOMIC DNA]</scope>
    <source>
        <strain evidence="11">Michigan</strain>
    </source>
</reference>
<evidence type="ECO:0000256" key="4">
    <source>
        <dbReference type="ARBA" id="ARBA00022692"/>
    </source>
</evidence>
<feature type="transmembrane region" description="Helical" evidence="10">
    <location>
        <begin position="185"/>
        <end position="204"/>
    </location>
</feature>
<comment type="similarity">
    <text evidence="10">Belongs to the insect chemoreceptor superfamily. Heteromeric odorant receptor channel (TC 1.A.69) family.</text>
</comment>
<evidence type="ECO:0000313" key="11">
    <source>
        <dbReference type="EMBL" id="THK32929.1"/>
    </source>
</evidence>
<dbReference type="AlphaFoldDB" id="A0A4E0RLB9"/>
<dbReference type="GO" id="GO:0004984">
    <property type="term" value="F:olfactory receptor activity"/>
    <property type="evidence" value="ECO:0007669"/>
    <property type="project" value="InterPro"/>
</dbReference>
<evidence type="ECO:0000256" key="8">
    <source>
        <dbReference type="ARBA" id="ARBA00023170"/>
    </source>
</evidence>
<dbReference type="Pfam" id="PF02949">
    <property type="entry name" value="7tm_6"/>
    <property type="match status" value="1"/>
</dbReference>
<evidence type="ECO:0000313" key="12">
    <source>
        <dbReference type="Proteomes" id="UP000297026"/>
    </source>
</evidence>
<feature type="transmembrane region" description="Helical" evidence="10">
    <location>
        <begin position="121"/>
        <end position="147"/>
    </location>
</feature>
<evidence type="ECO:0000256" key="3">
    <source>
        <dbReference type="ARBA" id="ARBA00022606"/>
    </source>
</evidence>
<dbReference type="OrthoDB" id="6617147at2759"/>
<evidence type="ECO:0000256" key="6">
    <source>
        <dbReference type="ARBA" id="ARBA00022989"/>
    </source>
</evidence>
<evidence type="ECO:0000256" key="1">
    <source>
        <dbReference type="ARBA" id="ARBA00004651"/>
    </source>
</evidence>
<keyword evidence="3 10" id="KW-0716">Sensory transduction</keyword>
<evidence type="ECO:0000256" key="9">
    <source>
        <dbReference type="ARBA" id="ARBA00023224"/>
    </source>
</evidence>
<keyword evidence="12" id="KW-1185">Reference proteome</keyword>
<organism evidence="11 12">
    <name type="scientific">Diachasma alloeum</name>
    <dbReference type="NCBI Taxonomy" id="454923"/>
    <lineage>
        <taxon>Eukaryota</taxon>
        <taxon>Metazoa</taxon>
        <taxon>Ecdysozoa</taxon>
        <taxon>Arthropoda</taxon>
        <taxon>Hexapoda</taxon>
        <taxon>Insecta</taxon>
        <taxon>Pterygota</taxon>
        <taxon>Neoptera</taxon>
        <taxon>Endopterygota</taxon>
        <taxon>Hymenoptera</taxon>
        <taxon>Apocrita</taxon>
        <taxon>Ichneumonoidea</taxon>
        <taxon>Braconidae</taxon>
        <taxon>Opiinae</taxon>
        <taxon>Diachasma</taxon>
    </lineage>
</organism>
<dbReference type="EMBL" id="ML158583">
    <property type="protein sequence ID" value="THK32929.1"/>
    <property type="molecule type" value="Genomic_DNA"/>
</dbReference>
<keyword evidence="7 10" id="KW-0472">Membrane</keyword>
<accession>A0A4E0RLB9</accession>